<sequence length="327" mass="34514">MQVSFSDTIDRTIADVIEFVPVLLGALLILVVGYIVGRILGGIVTRVIRRLGVDRYAEDTAVEELGDGDGDAIANVLGKIVAYYVYFVAIVAAASVLGISELTDMLADIGVFLPIILSALFVLVVGFIVARIIGDIVSGVVDGFNLGELLRETPLEQFGESEGEFGGIVGKLVTYYIYFLTILTVADILRIDALSSLLGDFAGYLPALAAGFIVLLVGIWLAERVADLVTEGGDSRPILVASLAVKVFIYYLTITIVLSTIGINASPLTSLFTAFVVAFFGALALALALGIGIAVGLGGQDFVAENIDGWFGTAKETMTEEQDTTGE</sequence>
<accession>A0A897NU35</accession>
<gene>
    <name evidence="2" type="ORF">HSEST_1506</name>
</gene>
<dbReference type="InterPro" id="IPR008910">
    <property type="entry name" value="MSC_TM_helix"/>
</dbReference>
<reference evidence="2 3" key="1">
    <citation type="submission" date="2020-11" db="EMBL/GenBank/DDBJ databases">
        <title>Carbohydrate-dependent, anaerobic sulfur respiration: A novel catabolism in halophilic archaea.</title>
        <authorList>
            <person name="Sorokin D.Y."/>
            <person name="Messina E."/>
            <person name="Smedile F."/>
            <person name="La Cono V."/>
            <person name="Hallsworth J.E."/>
            <person name="Yakimov M.M."/>
        </authorList>
    </citation>
    <scope>NUCLEOTIDE SEQUENCE [LARGE SCALE GENOMIC DNA]</scope>
    <source>
        <strain evidence="2 3">HSR-Est</strain>
    </source>
</reference>
<organism evidence="2 3">
    <name type="scientific">Halapricum desulfuricans</name>
    <dbReference type="NCBI Taxonomy" id="2841257"/>
    <lineage>
        <taxon>Archaea</taxon>
        <taxon>Methanobacteriati</taxon>
        <taxon>Methanobacteriota</taxon>
        <taxon>Stenosarchaea group</taxon>
        <taxon>Halobacteria</taxon>
        <taxon>Halobacteriales</taxon>
        <taxon>Haloarculaceae</taxon>
        <taxon>Halapricum</taxon>
    </lineage>
</organism>
<keyword evidence="3" id="KW-1185">Reference proteome</keyword>
<dbReference type="GeneID" id="68858143"/>
<dbReference type="Proteomes" id="UP000663292">
    <property type="component" value="Chromosome"/>
</dbReference>
<keyword evidence="1" id="KW-1133">Transmembrane helix</keyword>
<feature type="transmembrane region" description="Helical" evidence="1">
    <location>
        <begin position="243"/>
        <end position="265"/>
    </location>
</feature>
<feature type="transmembrane region" description="Helical" evidence="1">
    <location>
        <begin position="172"/>
        <end position="189"/>
    </location>
</feature>
<evidence type="ECO:0000313" key="3">
    <source>
        <dbReference type="Proteomes" id="UP000663292"/>
    </source>
</evidence>
<dbReference type="InterPro" id="IPR045275">
    <property type="entry name" value="MscS_archaea/bacteria_type"/>
</dbReference>
<keyword evidence="1" id="KW-0472">Membrane</keyword>
<dbReference type="PANTHER" id="PTHR30221">
    <property type="entry name" value="SMALL-CONDUCTANCE MECHANOSENSITIVE CHANNEL"/>
    <property type="match status" value="1"/>
</dbReference>
<evidence type="ECO:0000256" key="1">
    <source>
        <dbReference type="SAM" id="Phobius"/>
    </source>
</evidence>
<proteinExistence type="predicted"/>
<feature type="transmembrane region" description="Helical" evidence="1">
    <location>
        <begin position="81"/>
        <end position="99"/>
    </location>
</feature>
<feature type="transmembrane region" description="Helical" evidence="1">
    <location>
        <begin position="201"/>
        <end position="222"/>
    </location>
</feature>
<feature type="transmembrane region" description="Helical" evidence="1">
    <location>
        <begin position="20"/>
        <end position="40"/>
    </location>
</feature>
<dbReference type="Pfam" id="PF05552">
    <property type="entry name" value="MS_channel_1st_1"/>
    <property type="match status" value="3"/>
</dbReference>
<dbReference type="EMBL" id="CP064791">
    <property type="protein sequence ID" value="QSG15035.1"/>
    <property type="molecule type" value="Genomic_DNA"/>
</dbReference>
<dbReference type="Gene3D" id="1.10.287.1260">
    <property type="match status" value="2"/>
</dbReference>
<dbReference type="PANTHER" id="PTHR30221:SF1">
    <property type="entry name" value="SMALL-CONDUCTANCE MECHANOSENSITIVE CHANNEL"/>
    <property type="match status" value="1"/>
</dbReference>
<dbReference type="RefSeq" id="WP_229120296.1">
    <property type="nucleotide sequence ID" value="NZ_CP064791.1"/>
</dbReference>
<feature type="transmembrane region" description="Helical" evidence="1">
    <location>
        <begin position="111"/>
        <end position="130"/>
    </location>
</feature>
<feature type="transmembrane region" description="Helical" evidence="1">
    <location>
        <begin position="271"/>
        <end position="297"/>
    </location>
</feature>
<keyword evidence="1" id="KW-0812">Transmembrane</keyword>
<dbReference type="GO" id="GO:0008381">
    <property type="term" value="F:mechanosensitive monoatomic ion channel activity"/>
    <property type="evidence" value="ECO:0007669"/>
    <property type="project" value="InterPro"/>
</dbReference>
<dbReference type="AlphaFoldDB" id="A0A897NU35"/>
<name>A0A897NU35_9EURY</name>
<protein>
    <submittedName>
        <fullName evidence="2">Putative membrane protein</fullName>
    </submittedName>
</protein>
<evidence type="ECO:0000313" key="2">
    <source>
        <dbReference type="EMBL" id="QSG15035.1"/>
    </source>
</evidence>